<dbReference type="RefSeq" id="WP_063386436.1">
    <property type="nucleotide sequence ID" value="NZ_LWBR01000003.1"/>
</dbReference>
<evidence type="ECO:0000313" key="1">
    <source>
        <dbReference type="EMBL" id="KZN97936.1"/>
    </source>
</evidence>
<name>A0A165Z7I9_9BACI</name>
<reference evidence="1 2" key="1">
    <citation type="submission" date="2016-04" db="EMBL/GenBank/DDBJ databases">
        <title>Draft genome sequence of Aeribacillus pallidus 8m3 from petroleum reservoir.</title>
        <authorList>
            <person name="Poltaraus A.B."/>
            <person name="Nazina T.N."/>
            <person name="Tourova T.P."/>
            <person name="Malakho S.M."/>
            <person name="Korshunova A.V."/>
            <person name="Sokolova D.S."/>
        </authorList>
    </citation>
    <scope>NUCLEOTIDE SEQUENCE [LARGE SCALE GENOMIC DNA]</scope>
    <source>
        <strain evidence="1 2">8m3</strain>
    </source>
</reference>
<protein>
    <submittedName>
        <fullName evidence="1">Uncharacterized protein</fullName>
    </submittedName>
</protein>
<dbReference type="Proteomes" id="UP000076476">
    <property type="component" value="Unassembled WGS sequence"/>
</dbReference>
<comment type="caution">
    <text evidence="1">The sequence shown here is derived from an EMBL/GenBank/DDBJ whole genome shotgun (WGS) entry which is preliminary data.</text>
</comment>
<gene>
    <name evidence="1" type="ORF">AZI98_01025</name>
</gene>
<proteinExistence type="predicted"/>
<organism evidence="1 2">
    <name type="scientific">Aeribacillus pallidus</name>
    <dbReference type="NCBI Taxonomy" id="33936"/>
    <lineage>
        <taxon>Bacteria</taxon>
        <taxon>Bacillati</taxon>
        <taxon>Bacillota</taxon>
        <taxon>Bacilli</taxon>
        <taxon>Bacillales</taxon>
        <taxon>Bacillaceae</taxon>
        <taxon>Aeribacillus</taxon>
    </lineage>
</organism>
<dbReference type="AlphaFoldDB" id="A0A165Z7I9"/>
<sequence>MSLLKVRLDHQTKANLPTPQAKSSNDENEVWNKKKRLVISFMKNLNVLPTVKSILMAVEITECMRGTFRFFSSFYVEFNLKSDTDASEGLRNLSRSYFKQVRYLEKVLPHNHLNKKLQLNN</sequence>
<dbReference type="EMBL" id="LWBR01000003">
    <property type="protein sequence ID" value="KZN97936.1"/>
    <property type="molecule type" value="Genomic_DNA"/>
</dbReference>
<keyword evidence="2" id="KW-1185">Reference proteome</keyword>
<accession>A0A165Z7I9</accession>
<evidence type="ECO:0000313" key="2">
    <source>
        <dbReference type="Proteomes" id="UP000076476"/>
    </source>
</evidence>